<dbReference type="Pfam" id="PF00700">
    <property type="entry name" value="Flagellin_C"/>
    <property type="match status" value="1"/>
</dbReference>
<feature type="domain" description="Flagellin C-terminal" evidence="4">
    <location>
        <begin position="525"/>
        <end position="600"/>
    </location>
</feature>
<evidence type="ECO:0000313" key="6">
    <source>
        <dbReference type="Proteomes" id="UP001055153"/>
    </source>
</evidence>
<dbReference type="PANTHER" id="PTHR42792">
    <property type="entry name" value="FLAGELLIN"/>
    <property type="match status" value="1"/>
</dbReference>
<comment type="subcellular location">
    <subcellularLocation>
        <location evidence="1">Bacterial flagellum</location>
    </subcellularLocation>
</comment>
<organism evidence="5 6">
    <name type="scientific">Methylobacterium isbiliense</name>
    <dbReference type="NCBI Taxonomy" id="315478"/>
    <lineage>
        <taxon>Bacteria</taxon>
        <taxon>Pseudomonadati</taxon>
        <taxon>Pseudomonadota</taxon>
        <taxon>Alphaproteobacteria</taxon>
        <taxon>Hyphomicrobiales</taxon>
        <taxon>Methylobacteriaceae</taxon>
        <taxon>Methylobacterium</taxon>
    </lineage>
</organism>
<accession>A0ABQ4SAU9</accession>
<proteinExistence type="inferred from homology"/>
<keyword evidence="6" id="KW-1185">Reference proteome</keyword>
<comment type="caution">
    <text evidence="5">The sequence shown here is derived from an EMBL/GenBank/DDBJ whole genome shotgun (WGS) entry which is preliminary data.</text>
</comment>
<evidence type="ECO:0000256" key="3">
    <source>
        <dbReference type="ARBA" id="ARBA00023143"/>
    </source>
</evidence>
<dbReference type="Proteomes" id="UP001055153">
    <property type="component" value="Unassembled WGS sequence"/>
</dbReference>
<dbReference type="PANTHER" id="PTHR42792:SF1">
    <property type="entry name" value="FLAGELLAR HOOK-ASSOCIATED PROTEIN 3"/>
    <property type="match status" value="1"/>
</dbReference>
<comment type="similarity">
    <text evidence="2">Belongs to the bacterial flagellin family.</text>
</comment>
<evidence type="ECO:0000256" key="2">
    <source>
        <dbReference type="ARBA" id="ARBA00005709"/>
    </source>
</evidence>
<protein>
    <recommendedName>
        <fullName evidence="4">Flagellin C-terminal domain-containing protein</fullName>
    </recommendedName>
</protein>
<reference evidence="5" key="1">
    <citation type="journal article" date="2021" name="Front. Microbiol.">
        <title>Comprehensive Comparative Genomics and Phenotyping of Methylobacterium Species.</title>
        <authorList>
            <person name="Alessa O."/>
            <person name="Ogura Y."/>
            <person name="Fujitani Y."/>
            <person name="Takami H."/>
            <person name="Hayashi T."/>
            <person name="Sahin N."/>
            <person name="Tani A."/>
        </authorList>
    </citation>
    <scope>NUCLEOTIDE SEQUENCE</scope>
    <source>
        <strain evidence="5">DSM 17168</strain>
    </source>
</reference>
<evidence type="ECO:0000259" key="4">
    <source>
        <dbReference type="Pfam" id="PF00700"/>
    </source>
</evidence>
<dbReference type="SUPFAM" id="SSF64518">
    <property type="entry name" value="Phase 1 flagellin"/>
    <property type="match status" value="1"/>
</dbReference>
<keyword evidence="3" id="KW-0975">Bacterial flagellum</keyword>
<evidence type="ECO:0000256" key="1">
    <source>
        <dbReference type="ARBA" id="ARBA00004365"/>
    </source>
</evidence>
<dbReference type="InterPro" id="IPR046358">
    <property type="entry name" value="Flagellin_C"/>
</dbReference>
<reference evidence="5" key="2">
    <citation type="submission" date="2021-08" db="EMBL/GenBank/DDBJ databases">
        <authorList>
            <person name="Tani A."/>
            <person name="Ola A."/>
            <person name="Ogura Y."/>
            <person name="Katsura K."/>
            <person name="Hayashi T."/>
        </authorList>
    </citation>
    <scope>NUCLEOTIDE SEQUENCE</scope>
    <source>
        <strain evidence="5">DSM 17168</strain>
    </source>
</reference>
<dbReference type="InterPro" id="IPR001492">
    <property type="entry name" value="Flagellin"/>
</dbReference>
<sequence>MTIAPYAAGTAASDLNTRRLLGLKGQLDGLSTQLATGRVSETYGGLGAGRATSLSARAQISALDGYDAAIEAGTTRLKLASASIEQAASLASQTWSEIGNTVASSGASARASLQGIAAGRLGGMLDALNQSVADQYIFGGRETDRPPVETASRILNGDPAAGLDGVGALIAERGAADLGTASPATGRLALTRAGNAVTLSESADPAVRTNFGFTIVGAVSSNLAALTATPSAATAPRFDAAFATQPRDGDLVRVTVQNADGSQGFVDLVARTAPAAGAANTFRIGASAAESADNLEAALAGQVPVGLQSAAPPGASASLTGGTPASVAVTVADQPRIGDTVRLTLGLRDGTSHTLTLTAAAPGTTGTGSFALGATPDATAANLSAALAGALDTAAQTDLAASSATRAASDFFAGSSTPGLAPRRVVLDAAGEAAGYAADPSGRTLIWYTGDDTAPDARRTATLQVSAGEAVAVGVQANEPALRDALAGIAVLASVTFTSSDRDNARFGAFADRLKPLVKPSEGRQSIEEIGTELSLASSRIESQKSQNGATRAVLQDAIGGIEDANVEEVAAKLLTLQTQLQASYQTTSMLSKMSLVNYL</sequence>
<name>A0ABQ4SAU9_9HYPH</name>
<dbReference type="Gene3D" id="1.20.1330.10">
    <property type="entry name" value="f41 fragment of flagellin, N-terminal domain"/>
    <property type="match status" value="1"/>
</dbReference>
<dbReference type="EMBL" id="BPQQ01000022">
    <property type="protein sequence ID" value="GJE00285.1"/>
    <property type="molecule type" value="Genomic_DNA"/>
</dbReference>
<evidence type="ECO:0000313" key="5">
    <source>
        <dbReference type="EMBL" id="GJE00285.1"/>
    </source>
</evidence>
<gene>
    <name evidence="5" type="ORF">GMJLKIPL_2206</name>
</gene>
<dbReference type="RefSeq" id="WP_238235159.1">
    <property type="nucleotide sequence ID" value="NZ_BPQQ01000022.1"/>
</dbReference>